<keyword evidence="2" id="KW-0677">Repeat</keyword>
<feature type="domain" description="HotDog ACOT-type" evidence="6">
    <location>
        <begin position="283"/>
        <end position="419"/>
    </location>
</feature>
<dbReference type="CDD" id="cd03442">
    <property type="entry name" value="BFIT_BACH"/>
    <property type="match status" value="2"/>
</dbReference>
<dbReference type="EMBL" id="MU004231">
    <property type="protein sequence ID" value="KAF2673716.1"/>
    <property type="molecule type" value="Genomic_DNA"/>
</dbReference>
<dbReference type="SUPFAM" id="SSF54637">
    <property type="entry name" value="Thioesterase/thiol ester dehydrase-isomerase"/>
    <property type="match status" value="2"/>
</dbReference>
<evidence type="ECO:0000259" key="6">
    <source>
        <dbReference type="PROSITE" id="PS51770"/>
    </source>
</evidence>
<name>A0A6A6UPR4_9PEZI</name>
<keyword evidence="7" id="KW-0413">Isomerase</keyword>
<keyword evidence="4" id="KW-0809">Transit peptide</keyword>
<feature type="domain" description="HotDog ACOT-type" evidence="6">
    <location>
        <begin position="82"/>
        <end position="204"/>
    </location>
</feature>
<dbReference type="PANTHER" id="PTHR12655:SF0">
    <property type="entry name" value="ACYL-COENZYME A THIOESTERASE 9, MITOCHONDRIAL"/>
    <property type="match status" value="1"/>
</dbReference>
<dbReference type="AlphaFoldDB" id="A0A6A6UPR4"/>
<reference evidence="7" key="1">
    <citation type="journal article" date="2020" name="Stud. Mycol.">
        <title>101 Dothideomycetes genomes: a test case for predicting lifestyles and emergence of pathogens.</title>
        <authorList>
            <person name="Haridas S."/>
            <person name="Albert R."/>
            <person name="Binder M."/>
            <person name="Bloem J."/>
            <person name="Labutti K."/>
            <person name="Salamov A."/>
            <person name="Andreopoulos B."/>
            <person name="Baker S."/>
            <person name="Barry K."/>
            <person name="Bills G."/>
            <person name="Bluhm B."/>
            <person name="Cannon C."/>
            <person name="Castanera R."/>
            <person name="Culley D."/>
            <person name="Daum C."/>
            <person name="Ezra D."/>
            <person name="Gonzalez J."/>
            <person name="Henrissat B."/>
            <person name="Kuo A."/>
            <person name="Liang C."/>
            <person name="Lipzen A."/>
            <person name="Lutzoni F."/>
            <person name="Magnuson J."/>
            <person name="Mondo S."/>
            <person name="Nolan M."/>
            <person name="Ohm R."/>
            <person name="Pangilinan J."/>
            <person name="Park H.-J."/>
            <person name="Ramirez L."/>
            <person name="Alfaro M."/>
            <person name="Sun H."/>
            <person name="Tritt A."/>
            <person name="Yoshinaga Y."/>
            <person name="Zwiers L.-H."/>
            <person name="Turgeon B."/>
            <person name="Goodwin S."/>
            <person name="Spatafora J."/>
            <person name="Crous P."/>
            <person name="Grigoriev I."/>
        </authorList>
    </citation>
    <scope>NUCLEOTIDE SEQUENCE</scope>
    <source>
        <strain evidence="7">CBS 115976</strain>
    </source>
</reference>
<keyword evidence="8" id="KW-1185">Reference proteome</keyword>
<protein>
    <submittedName>
        <fullName evidence="7">Thioesterase/thiol ester dehydrase-isomerase</fullName>
    </submittedName>
</protein>
<dbReference type="GO" id="GO:0005739">
    <property type="term" value="C:mitochondrion"/>
    <property type="evidence" value="ECO:0007669"/>
    <property type="project" value="TreeGrafter"/>
</dbReference>
<dbReference type="InterPro" id="IPR033120">
    <property type="entry name" value="HOTDOG_ACOT"/>
</dbReference>
<dbReference type="PROSITE" id="PS51770">
    <property type="entry name" value="HOTDOG_ACOT"/>
    <property type="match status" value="2"/>
</dbReference>
<evidence type="ECO:0000256" key="1">
    <source>
        <dbReference type="ARBA" id="ARBA00010458"/>
    </source>
</evidence>
<dbReference type="Proteomes" id="UP000799302">
    <property type="component" value="Unassembled WGS sequence"/>
</dbReference>
<dbReference type="GO" id="GO:0016853">
    <property type="term" value="F:isomerase activity"/>
    <property type="evidence" value="ECO:0007669"/>
    <property type="project" value="UniProtKB-KW"/>
</dbReference>
<feature type="region of interest" description="Disordered" evidence="5">
    <location>
        <begin position="53"/>
        <end position="78"/>
    </location>
</feature>
<dbReference type="OrthoDB" id="331699at2759"/>
<evidence type="ECO:0000256" key="5">
    <source>
        <dbReference type="SAM" id="MobiDB-lite"/>
    </source>
</evidence>
<evidence type="ECO:0000313" key="7">
    <source>
        <dbReference type="EMBL" id="KAF2673716.1"/>
    </source>
</evidence>
<dbReference type="PANTHER" id="PTHR12655">
    <property type="entry name" value="ACYL-COA THIOESTERASE"/>
    <property type="match status" value="1"/>
</dbReference>
<proteinExistence type="inferred from homology"/>
<organism evidence="7 8">
    <name type="scientific">Microthyrium microscopicum</name>
    <dbReference type="NCBI Taxonomy" id="703497"/>
    <lineage>
        <taxon>Eukaryota</taxon>
        <taxon>Fungi</taxon>
        <taxon>Dikarya</taxon>
        <taxon>Ascomycota</taxon>
        <taxon>Pezizomycotina</taxon>
        <taxon>Dothideomycetes</taxon>
        <taxon>Dothideomycetes incertae sedis</taxon>
        <taxon>Microthyriales</taxon>
        <taxon>Microthyriaceae</taxon>
        <taxon>Microthyrium</taxon>
    </lineage>
</organism>
<comment type="similarity">
    <text evidence="1">Belongs to the acyl coenzyme A hydrolase family.</text>
</comment>
<dbReference type="GO" id="GO:0006637">
    <property type="term" value="P:acyl-CoA metabolic process"/>
    <property type="evidence" value="ECO:0007669"/>
    <property type="project" value="TreeGrafter"/>
</dbReference>
<evidence type="ECO:0000256" key="2">
    <source>
        <dbReference type="ARBA" id="ARBA00022737"/>
    </source>
</evidence>
<dbReference type="FunFam" id="3.10.129.10:FF:000032">
    <property type="entry name" value="Acyl-CoA thioester hydrolase"/>
    <property type="match status" value="1"/>
</dbReference>
<dbReference type="InterPro" id="IPR029069">
    <property type="entry name" value="HotDog_dom_sf"/>
</dbReference>
<sequence>MATRQRALRLGQRLKSAHARPFSTSTIRQTDGVFKELTAMRVPTPWIDALRERQSKEKEHGAGATASATGPVKETTLTPKTMSDSFTKVVLPLAQDKFLADGYLNSEGNVRLGALFMDLDALSGVIAYKHTGEGVTTVTASFDRISITHPLKEVCDLELSGQVTHVGKSSMEIGLQVAAAATNGQKSGAILLSCSCTMVSLNPETRKPTAINPLKIETAEEKKIFDEAERNSKKRKELRSKTLRKYTPDADEGKTIHSLWQKQVQWHETTSTHTKPSNVTWMEATKLHSAAIMQPQYRNRHHFMIFGGFLLRASYELAFCCAASFAHARPRFVSLDPSTFETPVPVGSVLYLGATVVYTDPEVEGGLSDNDGSGATAGGKEAQKTRVIVRVDSYVRNVEHGERKPTGTFNYSFEVDGDVRVMPRTYGEFMLFIDAKRRSKTLSDLESDVQSATE</sequence>
<dbReference type="Gene3D" id="3.10.129.10">
    <property type="entry name" value="Hotdog Thioesterase"/>
    <property type="match status" value="2"/>
</dbReference>
<accession>A0A6A6UPR4</accession>
<evidence type="ECO:0000313" key="8">
    <source>
        <dbReference type="Proteomes" id="UP000799302"/>
    </source>
</evidence>
<dbReference type="FunFam" id="3.10.129.10:FF:000038">
    <property type="entry name" value="Acyl-CoA thioester hydrolase"/>
    <property type="match status" value="1"/>
</dbReference>
<keyword evidence="3" id="KW-0378">Hydrolase</keyword>
<dbReference type="GO" id="GO:0047617">
    <property type="term" value="F:fatty acyl-CoA hydrolase activity"/>
    <property type="evidence" value="ECO:0007669"/>
    <property type="project" value="TreeGrafter"/>
</dbReference>
<gene>
    <name evidence="7" type="ORF">BT63DRAFT_421847</name>
</gene>
<evidence type="ECO:0000256" key="4">
    <source>
        <dbReference type="ARBA" id="ARBA00022946"/>
    </source>
</evidence>
<evidence type="ECO:0000256" key="3">
    <source>
        <dbReference type="ARBA" id="ARBA00022801"/>
    </source>
</evidence>